<dbReference type="Proteomes" id="UP000233720">
    <property type="component" value="Unassembled WGS sequence"/>
</dbReference>
<evidence type="ECO:0000256" key="1">
    <source>
        <dbReference type="SAM" id="MobiDB-lite"/>
    </source>
</evidence>
<name>A0A2N3RGU7_9XANT</name>
<dbReference type="Proteomes" id="UP000233748">
    <property type="component" value="Unassembled WGS sequence"/>
</dbReference>
<sequence>MPRKSLHGRTCGVSREGGRAALQPSHKPAALQRNWAAAIQVLGSAASQPAVGQWAPVALSR</sequence>
<dbReference type="OrthoDB" id="6009264at2"/>
<evidence type="ECO:0000313" key="3">
    <source>
        <dbReference type="EMBL" id="PKV16072.1"/>
    </source>
</evidence>
<dbReference type="AlphaFoldDB" id="A0A2N3RGU7"/>
<reference evidence="4 5" key="1">
    <citation type="submission" date="2017-11" db="EMBL/GenBank/DDBJ databases">
        <title>Xanthomonas prunicola sp. nov., a novel pathogen that affects nectarine (Prunus persica var. nectarine) trees.</title>
        <authorList>
            <person name="Lopez M."/>
            <person name="Lopez-Soriano P."/>
            <person name="Garita-Cambronero J."/>
            <person name="Beltran C."/>
            <person name="Taghouti G."/>
            <person name="Portier P."/>
            <person name="Cubero J."/>
            <person name="Fischer-Le Saux M."/>
            <person name="Marco-Noales E."/>
        </authorList>
    </citation>
    <scope>NUCLEOTIDE SEQUENCE [LARGE SCALE GENOMIC DNA]</scope>
    <source>
        <strain evidence="2 4">CFBP8353</strain>
        <strain evidence="3 5">CFBP8354</strain>
    </source>
</reference>
<evidence type="ECO:0000313" key="2">
    <source>
        <dbReference type="EMBL" id="PKV11722.1"/>
    </source>
</evidence>
<gene>
    <name evidence="2" type="ORF">XpruCFBP8353_16035</name>
    <name evidence="3" type="ORF">XpruCFBP8354_16390</name>
</gene>
<organism evidence="2 4">
    <name type="scientific">Xanthomonas prunicola</name>
    <dbReference type="NCBI Taxonomy" id="2053930"/>
    <lineage>
        <taxon>Bacteria</taxon>
        <taxon>Pseudomonadati</taxon>
        <taxon>Pseudomonadota</taxon>
        <taxon>Gammaproteobacteria</taxon>
        <taxon>Lysobacterales</taxon>
        <taxon>Lysobacteraceae</taxon>
        <taxon>Xanthomonas</taxon>
    </lineage>
</organism>
<accession>A0A2N3RGU7</accession>
<protein>
    <submittedName>
        <fullName evidence="2">Uncharacterized protein</fullName>
    </submittedName>
</protein>
<evidence type="ECO:0000313" key="4">
    <source>
        <dbReference type="Proteomes" id="UP000233720"/>
    </source>
</evidence>
<keyword evidence="5" id="KW-1185">Reference proteome</keyword>
<proteinExistence type="predicted"/>
<comment type="caution">
    <text evidence="2">The sequence shown here is derived from an EMBL/GenBank/DDBJ whole genome shotgun (WGS) entry which is preliminary data.</text>
</comment>
<dbReference type="EMBL" id="PHKV01000005">
    <property type="protein sequence ID" value="PKV11722.1"/>
    <property type="molecule type" value="Genomic_DNA"/>
</dbReference>
<dbReference type="EMBL" id="PHKW01000005">
    <property type="protein sequence ID" value="PKV16072.1"/>
    <property type="molecule type" value="Genomic_DNA"/>
</dbReference>
<evidence type="ECO:0000313" key="5">
    <source>
        <dbReference type="Proteomes" id="UP000233748"/>
    </source>
</evidence>
<feature type="region of interest" description="Disordered" evidence="1">
    <location>
        <begin position="1"/>
        <end position="27"/>
    </location>
</feature>